<dbReference type="Proteomes" id="UP000177372">
    <property type="component" value="Unassembled WGS sequence"/>
</dbReference>
<dbReference type="STRING" id="1798512.A3A39_04325"/>
<dbReference type="EMBL" id="MFLZ01000009">
    <property type="protein sequence ID" value="OGG80382.1"/>
    <property type="molecule type" value="Genomic_DNA"/>
</dbReference>
<dbReference type="GO" id="GO:0003690">
    <property type="term" value="F:double-stranded DNA binding"/>
    <property type="evidence" value="ECO:0007669"/>
    <property type="project" value="InterPro"/>
</dbReference>
<accession>A0A1F6F3D2</accession>
<dbReference type="InterPro" id="IPR028098">
    <property type="entry name" value="Glyco_trans_4-like_N"/>
</dbReference>
<name>A0A1F6F3D2_9BACT</name>
<dbReference type="InterPro" id="IPR018126">
    <property type="entry name" value="SASP_alpha/beta-type_CS"/>
</dbReference>
<sequence length="515" mass="59583">MARKIRIAIMADEFDRRPERTPLPRRLIEKLLEEKDVELTLIHSKRMQDEPIYQKAREILLPRIELPWATRFVSFVRFCLTTNEEFDIVHYFVPRVFPFFWLFPAKHTTVMMHGGGDVLNPGIWTIERVIFNYTLKWFHRYVAAAIAVSDYGNREIIYAYGIPPYKVHTIYNPLDPTFLVPPDEKRVEAVRSKYDLGRREYFMYLGRCALHKNVGNLVNAYLIYRRENPKSKELLVIAGDTKEEYERAFGALPESPFSSDIRFLDYVPGEDLPALYRGAKALSFVTLNEGFGVPVIEAFASGTPVIVASTTSLPEVAGDAAIIVGPHDPHALASAMKLVGDPLVRSEMIRRGYARSRFFTWEKTYGRTLGLFRTLMEEKRPVALPPKNERHYLMTPLPEALDKFSILTLKRERLPKDASVEKEYEFYRAVIEEYKLQGISVKDEWIKAMIDINGQCWDMEAAIRQGRDQELGLEEIGRRTIKLRDLNKIRIARKNEIADEIGLDFFEVKVDHASQ</sequence>
<gene>
    <name evidence="4" type="ORF">A3A39_04325</name>
</gene>
<comment type="caution">
    <text evidence="4">The sequence shown here is derived from an EMBL/GenBank/DDBJ whole genome shotgun (WGS) entry which is preliminary data.</text>
</comment>
<dbReference type="CDD" id="cd03809">
    <property type="entry name" value="GT4_MtfB-like"/>
    <property type="match status" value="1"/>
</dbReference>
<evidence type="ECO:0000259" key="2">
    <source>
        <dbReference type="Pfam" id="PF00534"/>
    </source>
</evidence>
<dbReference type="GO" id="GO:0006265">
    <property type="term" value="P:DNA topological change"/>
    <property type="evidence" value="ECO:0007669"/>
    <property type="project" value="InterPro"/>
</dbReference>
<dbReference type="Pfam" id="PF00534">
    <property type="entry name" value="Glycos_transf_1"/>
    <property type="match status" value="1"/>
</dbReference>
<dbReference type="PANTHER" id="PTHR46401:SF2">
    <property type="entry name" value="GLYCOSYLTRANSFERASE WBBK-RELATED"/>
    <property type="match status" value="1"/>
</dbReference>
<dbReference type="AlphaFoldDB" id="A0A1F6F3D2"/>
<reference evidence="4 5" key="1">
    <citation type="journal article" date="2016" name="Nat. Commun.">
        <title>Thousands of microbial genomes shed light on interconnected biogeochemical processes in an aquifer system.</title>
        <authorList>
            <person name="Anantharaman K."/>
            <person name="Brown C.T."/>
            <person name="Hug L.A."/>
            <person name="Sharon I."/>
            <person name="Castelle C.J."/>
            <person name="Probst A.J."/>
            <person name="Thomas B.C."/>
            <person name="Singh A."/>
            <person name="Wilkins M.J."/>
            <person name="Karaoz U."/>
            <person name="Brodie E.L."/>
            <person name="Williams K.H."/>
            <person name="Hubbard S.S."/>
            <person name="Banfield J.F."/>
        </authorList>
    </citation>
    <scope>NUCLEOTIDE SEQUENCE [LARGE SCALE GENOMIC DNA]</scope>
</reference>
<feature type="domain" description="Glycosyl transferase family 1" evidence="2">
    <location>
        <begin position="197"/>
        <end position="351"/>
    </location>
</feature>
<evidence type="ECO:0000313" key="5">
    <source>
        <dbReference type="Proteomes" id="UP000177372"/>
    </source>
</evidence>
<keyword evidence="1" id="KW-0808">Transferase</keyword>
<dbReference type="Gene3D" id="3.40.50.2000">
    <property type="entry name" value="Glycogen Phosphorylase B"/>
    <property type="match status" value="2"/>
</dbReference>
<dbReference type="PROSITE" id="PS00304">
    <property type="entry name" value="SASP_1"/>
    <property type="match status" value="1"/>
</dbReference>
<dbReference type="InterPro" id="IPR001296">
    <property type="entry name" value="Glyco_trans_1"/>
</dbReference>
<evidence type="ECO:0000259" key="3">
    <source>
        <dbReference type="Pfam" id="PF13439"/>
    </source>
</evidence>
<dbReference type="SUPFAM" id="SSF53756">
    <property type="entry name" value="UDP-Glycosyltransferase/glycogen phosphorylase"/>
    <property type="match status" value="1"/>
</dbReference>
<evidence type="ECO:0008006" key="6">
    <source>
        <dbReference type="Google" id="ProtNLM"/>
    </source>
</evidence>
<feature type="domain" description="Glycosyltransferase subfamily 4-like N-terminal" evidence="3">
    <location>
        <begin position="32"/>
        <end position="177"/>
    </location>
</feature>
<evidence type="ECO:0000256" key="1">
    <source>
        <dbReference type="ARBA" id="ARBA00022679"/>
    </source>
</evidence>
<dbReference type="PANTHER" id="PTHR46401">
    <property type="entry name" value="GLYCOSYLTRANSFERASE WBBK-RELATED"/>
    <property type="match status" value="1"/>
</dbReference>
<evidence type="ECO:0000313" key="4">
    <source>
        <dbReference type="EMBL" id="OGG80382.1"/>
    </source>
</evidence>
<protein>
    <recommendedName>
        <fullName evidence="6">Glycosyl transferase family 1 domain-containing protein</fullName>
    </recommendedName>
</protein>
<organism evidence="4 5">
    <name type="scientific">Candidatus Kaiserbacteria bacterium RIFCSPLOWO2_01_FULL_54_13</name>
    <dbReference type="NCBI Taxonomy" id="1798512"/>
    <lineage>
        <taxon>Bacteria</taxon>
        <taxon>Candidatus Kaiseribacteriota</taxon>
    </lineage>
</organism>
<dbReference type="GO" id="GO:0016757">
    <property type="term" value="F:glycosyltransferase activity"/>
    <property type="evidence" value="ECO:0007669"/>
    <property type="project" value="InterPro"/>
</dbReference>
<proteinExistence type="predicted"/>
<dbReference type="GO" id="GO:0009103">
    <property type="term" value="P:lipopolysaccharide biosynthetic process"/>
    <property type="evidence" value="ECO:0007669"/>
    <property type="project" value="TreeGrafter"/>
</dbReference>
<dbReference type="Pfam" id="PF13439">
    <property type="entry name" value="Glyco_transf_4"/>
    <property type="match status" value="1"/>
</dbReference>